<organism evidence="6">
    <name type="scientific">Darwinula stevensoni</name>
    <dbReference type="NCBI Taxonomy" id="69355"/>
    <lineage>
        <taxon>Eukaryota</taxon>
        <taxon>Metazoa</taxon>
        <taxon>Ecdysozoa</taxon>
        <taxon>Arthropoda</taxon>
        <taxon>Crustacea</taxon>
        <taxon>Oligostraca</taxon>
        <taxon>Ostracoda</taxon>
        <taxon>Podocopa</taxon>
        <taxon>Podocopida</taxon>
        <taxon>Darwinulocopina</taxon>
        <taxon>Darwinuloidea</taxon>
        <taxon>Darwinulidae</taxon>
        <taxon>Darwinula</taxon>
    </lineage>
</organism>
<evidence type="ECO:0000259" key="4">
    <source>
        <dbReference type="Pfam" id="PF00288"/>
    </source>
</evidence>
<dbReference type="SUPFAM" id="SSF54211">
    <property type="entry name" value="Ribosomal protein S5 domain 2-like"/>
    <property type="match status" value="1"/>
</dbReference>
<dbReference type="Gene3D" id="1.20.1440.340">
    <property type="match status" value="1"/>
</dbReference>
<dbReference type="SUPFAM" id="SSF55060">
    <property type="entry name" value="GHMP Kinase, C-terminal domain"/>
    <property type="match status" value="1"/>
</dbReference>
<evidence type="ECO:0000313" key="6">
    <source>
        <dbReference type="EMBL" id="CAD7250072.1"/>
    </source>
</evidence>
<dbReference type="PRINTS" id="PR00473">
    <property type="entry name" value="GALCTOKINASE"/>
</dbReference>
<proteinExistence type="inferred from homology"/>
<protein>
    <recommendedName>
        <fullName evidence="8">N-acetylgalactosamine kinase</fullName>
    </recommendedName>
</protein>
<dbReference type="GO" id="GO:0005524">
    <property type="term" value="F:ATP binding"/>
    <property type="evidence" value="ECO:0007669"/>
    <property type="project" value="UniProtKB-KW"/>
</dbReference>
<sequence>SQVRYQKMSGEASDAPSIRLIDNAFPKLLISQAKFEEVYGTKPDFFVQAPGRVNLIGEHIDYCGYAVFPMAIEQDVILAVGVCEEPTIQMHNIDELYAPGSSSITDLMISKESPTWYHYLLCGIRGVLDTELGLKEKKGLKFVVHGTIPPCAGLSSSSALVCAAALAAGHAHGVNWSKSHYANICAKCERYIGTEGGGMDQAICFLATSGSAKLIEFDPLKATPVSLPKKAVFVVANSLSQKQKALTSEYNTRVAECRLAAQACWHCLYCSLYNQVIACHCGFDWKLVRRLDDVQKLTGKKLSDLLCLVKESLHKEPYTKQEVSMCLLILICQILEVSMEELDRVSLSEKTKGLKSFKLQQRSLHLEKRSPKMQNEEPLYQMIKVFVAEANRVWEFKNTCDHEEEVGETETLKSLGKLMSDSHTSCRDLYECSHPCLDQLVELSKGIAYGARLTGA</sequence>
<dbReference type="GO" id="GO:0006012">
    <property type="term" value="P:galactose metabolic process"/>
    <property type="evidence" value="ECO:0007669"/>
    <property type="project" value="InterPro"/>
</dbReference>
<dbReference type="InterPro" id="IPR036554">
    <property type="entry name" value="GHMP_kinase_C_sf"/>
</dbReference>
<dbReference type="InterPro" id="IPR006204">
    <property type="entry name" value="GHMP_kinase_N_dom"/>
</dbReference>
<keyword evidence="2" id="KW-0547">Nucleotide-binding</keyword>
<feature type="domain" description="GHMP kinase N-terminal" evidence="4">
    <location>
        <begin position="128"/>
        <end position="206"/>
    </location>
</feature>
<dbReference type="InterPro" id="IPR020568">
    <property type="entry name" value="Ribosomal_Su5_D2-typ_SF"/>
</dbReference>
<dbReference type="InterPro" id="IPR019741">
    <property type="entry name" value="Galactokinase_CS"/>
</dbReference>
<evidence type="ECO:0000259" key="5">
    <source>
        <dbReference type="Pfam" id="PF10509"/>
    </source>
</evidence>
<dbReference type="Pfam" id="PF00288">
    <property type="entry name" value="GHMP_kinases_N"/>
    <property type="match status" value="1"/>
</dbReference>
<dbReference type="Gene3D" id="3.30.230.10">
    <property type="match status" value="1"/>
</dbReference>
<dbReference type="EMBL" id="CAJPEV010002641">
    <property type="protein sequence ID" value="CAG0897593.1"/>
    <property type="molecule type" value="Genomic_DNA"/>
</dbReference>
<dbReference type="GO" id="GO:0004335">
    <property type="term" value="F:galactokinase activity"/>
    <property type="evidence" value="ECO:0007669"/>
    <property type="project" value="InterPro"/>
</dbReference>
<evidence type="ECO:0000313" key="7">
    <source>
        <dbReference type="Proteomes" id="UP000677054"/>
    </source>
</evidence>
<dbReference type="PIRSF" id="PIRSF000530">
    <property type="entry name" value="Galactokinase"/>
    <property type="match status" value="1"/>
</dbReference>
<dbReference type="PROSITE" id="PS00106">
    <property type="entry name" value="GALACTOKINASE"/>
    <property type="match status" value="1"/>
</dbReference>
<dbReference type="EMBL" id="LR902158">
    <property type="protein sequence ID" value="CAD7250072.1"/>
    <property type="molecule type" value="Genomic_DNA"/>
</dbReference>
<dbReference type="Pfam" id="PF10509">
    <property type="entry name" value="GalKase_gal_bdg"/>
    <property type="match status" value="1"/>
</dbReference>
<reference evidence="6" key="1">
    <citation type="submission" date="2020-11" db="EMBL/GenBank/DDBJ databases">
        <authorList>
            <person name="Tran Van P."/>
        </authorList>
    </citation>
    <scope>NUCLEOTIDE SEQUENCE</scope>
</reference>
<evidence type="ECO:0008006" key="8">
    <source>
        <dbReference type="Google" id="ProtNLM"/>
    </source>
</evidence>
<accession>A0A7R9A9N2</accession>
<dbReference type="GO" id="GO:0005829">
    <property type="term" value="C:cytosol"/>
    <property type="evidence" value="ECO:0007669"/>
    <property type="project" value="TreeGrafter"/>
</dbReference>
<feature type="non-terminal residue" evidence="6">
    <location>
        <position position="1"/>
    </location>
</feature>
<dbReference type="PANTHER" id="PTHR10457">
    <property type="entry name" value="MEVALONATE KINASE/GALACTOKINASE"/>
    <property type="match status" value="1"/>
</dbReference>
<dbReference type="InterPro" id="IPR014721">
    <property type="entry name" value="Ribsml_uS5_D2-typ_fold_subgr"/>
</dbReference>
<dbReference type="InterPro" id="IPR000705">
    <property type="entry name" value="Galactokinase"/>
</dbReference>
<dbReference type="OrthoDB" id="187738at2759"/>
<keyword evidence="3" id="KW-0067">ATP-binding</keyword>
<dbReference type="InterPro" id="IPR006206">
    <property type="entry name" value="Mevalonate/galactokinase"/>
</dbReference>
<dbReference type="PRINTS" id="PR00959">
    <property type="entry name" value="MEVGALKINASE"/>
</dbReference>
<evidence type="ECO:0000256" key="1">
    <source>
        <dbReference type="ARBA" id="ARBA00006566"/>
    </source>
</evidence>
<dbReference type="Gene3D" id="3.30.70.3170">
    <property type="match status" value="1"/>
</dbReference>
<evidence type="ECO:0000256" key="2">
    <source>
        <dbReference type="ARBA" id="ARBA00022741"/>
    </source>
</evidence>
<dbReference type="PANTHER" id="PTHR10457:SF7">
    <property type="entry name" value="GALACTOKINASE-RELATED"/>
    <property type="match status" value="1"/>
</dbReference>
<feature type="domain" description="Galactokinase N-terminal" evidence="5">
    <location>
        <begin position="33"/>
        <end position="81"/>
    </location>
</feature>
<dbReference type="AlphaFoldDB" id="A0A7R9A9N2"/>
<comment type="similarity">
    <text evidence="1">Belongs to the GHMP kinase family. GalK subfamily.</text>
</comment>
<evidence type="ECO:0000256" key="3">
    <source>
        <dbReference type="ARBA" id="ARBA00022840"/>
    </source>
</evidence>
<keyword evidence="7" id="KW-1185">Reference proteome</keyword>
<dbReference type="Proteomes" id="UP000677054">
    <property type="component" value="Unassembled WGS sequence"/>
</dbReference>
<name>A0A7R9A9N2_9CRUS</name>
<gene>
    <name evidence="6" type="ORF">DSTB1V02_LOCUS9856</name>
</gene>
<feature type="non-terminal residue" evidence="6">
    <location>
        <position position="456"/>
    </location>
</feature>
<dbReference type="InterPro" id="IPR019539">
    <property type="entry name" value="GalKase_N"/>
</dbReference>